<gene>
    <name evidence="2" type="ORF">FL82_01919</name>
    <name evidence="1" type="ORF">GCK72_025068</name>
</gene>
<accession>A0A261B8D1</accession>
<feature type="non-terminal residue" evidence="2">
    <location>
        <position position="1"/>
    </location>
</feature>
<organism evidence="2 3">
    <name type="scientific">Caenorhabditis remanei</name>
    <name type="common">Caenorhabditis vulgaris</name>
    <dbReference type="NCBI Taxonomy" id="31234"/>
    <lineage>
        <taxon>Eukaryota</taxon>
        <taxon>Metazoa</taxon>
        <taxon>Ecdysozoa</taxon>
        <taxon>Nematoda</taxon>
        <taxon>Chromadorea</taxon>
        <taxon>Rhabditida</taxon>
        <taxon>Rhabditina</taxon>
        <taxon>Rhabditomorpha</taxon>
        <taxon>Rhabditoidea</taxon>
        <taxon>Rhabditidae</taxon>
        <taxon>Peloderinae</taxon>
        <taxon>Caenorhabditis</taxon>
    </lineage>
</organism>
<keyword evidence="3" id="KW-1185">Reference proteome</keyword>
<evidence type="ECO:0000313" key="4">
    <source>
        <dbReference type="Proteomes" id="UP000483820"/>
    </source>
</evidence>
<dbReference type="EMBL" id="NMWX01000001">
    <property type="protein sequence ID" value="OZG06383.1"/>
    <property type="molecule type" value="Genomic_DNA"/>
</dbReference>
<proteinExistence type="predicted"/>
<protein>
    <submittedName>
        <fullName evidence="2">Uncharacterized protein</fullName>
    </submittedName>
</protein>
<dbReference type="AlphaFoldDB" id="A0A261B8D1"/>
<reference evidence="3" key="1">
    <citation type="submission" date="2017-08" db="EMBL/GenBank/DDBJ databases">
        <authorList>
            <person name="Fierst J.L."/>
        </authorList>
    </citation>
    <scope>NUCLEOTIDE SEQUENCE [LARGE SCALE GENOMIC DNA]</scope>
    <source>
        <strain evidence="3">PX439</strain>
    </source>
</reference>
<evidence type="ECO:0000313" key="3">
    <source>
        <dbReference type="Proteomes" id="UP000216624"/>
    </source>
</evidence>
<evidence type="ECO:0000313" key="2">
    <source>
        <dbReference type="EMBL" id="OZG06383.1"/>
    </source>
</evidence>
<sequence>MFGPYYGKTPEEVEGFRQTIIRGIYDAYKKQIPQRQVFYEVDSNFGKFLAMSVSKGLGGLRDKDGVPFKTHSVKSLFSGESSIAQKCREKIMRDYTSLQLEQMKLEFENGTVQSKLYLEAIKVADKDFHDDFKKEQFDIKNAEIRENSDALIEKIDNAIARVGNRVVELTAGIRQLDLDNASSSEEVQKKVKAEEYKRKNLRSILEALGEIKIKSTKWMVYDSSPNLEELDFAGLVQDQELLNKLNDMLLKIGKATEKWDKLVVAGNKTIEGYVTTAKDFIGLYQCHYGVLQKTVMTTINVKKLFMKKFESRAKTHVFLENVSKHLAEVDATEERFMGLMGLLDQIMEKAGE</sequence>
<evidence type="ECO:0000313" key="1">
    <source>
        <dbReference type="EMBL" id="KAF1748601.1"/>
    </source>
</evidence>
<dbReference type="Proteomes" id="UP000483820">
    <property type="component" value="Chromosome X"/>
</dbReference>
<reference evidence="2" key="2">
    <citation type="submission" date="2017-08" db="EMBL/GenBank/DDBJ databases">
        <authorList>
            <person name="de Groot N.N."/>
        </authorList>
    </citation>
    <scope>NUCLEOTIDE SEQUENCE [LARGE SCALE GENOMIC DNA]</scope>
    <source>
        <strain evidence="2">PX439</strain>
    </source>
</reference>
<name>A0A261B8D1_CAERE</name>
<reference evidence="1 4" key="3">
    <citation type="submission" date="2019-12" db="EMBL/GenBank/DDBJ databases">
        <title>Chromosome-level assembly of the Caenorhabditis remanei genome.</title>
        <authorList>
            <person name="Teterina A.A."/>
            <person name="Willis J.H."/>
            <person name="Phillips P.C."/>
        </authorList>
    </citation>
    <scope>NUCLEOTIDE SEQUENCE [LARGE SCALE GENOMIC DNA]</scope>
    <source>
        <strain evidence="1 4">PX506</strain>
        <tissue evidence="1">Whole organism</tissue>
    </source>
</reference>
<dbReference type="EMBL" id="WUAV01000006">
    <property type="protein sequence ID" value="KAF1748601.1"/>
    <property type="molecule type" value="Genomic_DNA"/>
</dbReference>
<comment type="caution">
    <text evidence="2">The sequence shown here is derived from an EMBL/GenBank/DDBJ whole genome shotgun (WGS) entry which is preliminary data.</text>
</comment>
<dbReference type="Proteomes" id="UP000216624">
    <property type="component" value="Unassembled WGS sequence"/>
</dbReference>